<protein>
    <recommendedName>
        <fullName evidence="3">AB hydrolase-1 domain-containing protein</fullName>
    </recommendedName>
</protein>
<gene>
    <name evidence="1" type="ORF">G3M48_003905</name>
</gene>
<accession>A0AAW0RV15</accession>
<comment type="caution">
    <text evidence="1">The sequence shown here is derived from an EMBL/GenBank/DDBJ whole genome shotgun (WGS) entry which is preliminary data.</text>
</comment>
<name>A0AAW0RV15_9HYPO</name>
<evidence type="ECO:0000313" key="1">
    <source>
        <dbReference type="EMBL" id="KAK8145870.1"/>
    </source>
</evidence>
<organism evidence="1 2">
    <name type="scientific">Beauveria asiatica</name>
    <dbReference type="NCBI Taxonomy" id="1069075"/>
    <lineage>
        <taxon>Eukaryota</taxon>
        <taxon>Fungi</taxon>
        <taxon>Dikarya</taxon>
        <taxon>Ascomycota</taxon>
        <taxon>Pezizomycotina</taxon>
        <taxon>Sordariomycetes</taxon>
        <taxon>Hypocreomycetidae</taxon>
        <taxon>Hypocreales</taxon>
        <taxon>Cordycipitaceae</taxon>
        <taxon>Beauveria</taxon>
    </lineage>
</organism>
<dbReference type="Proteomes" id="UP001397290">
    <property type="component" value="Unassembled WGS sequence"/>
</dbReference>
<keyword evidence="2" id="KW-1185">Reference proteome</keyword>
<reference evidence="1 2" key="1">
    <citation type="submission" date="2020-02" db="EMBL/GenBank/DDBJ databases">
        <title>Comparative genomics of the hypocrealean fungal genus Beauvera.</title>
        <authorList>
            <person name="Showalter D.N."/>
            <person name="Bushley K.E."/>
            <person name="Rehner S.A."/>
        </authorList>
    </citation>
    <scope>NUCLEOTIDE SEQUENCE [LARGE SCALE GENOMIC DNA]</scope>
    <source>
        <strain evidence="1 2">ARSEF4384</strain>
    </source>
</reference>
<dbReference type="AlphaFoldDB" id="A0AAW0RV15"/>
<dbReference type="EMBL" id="JAAHCF010000253">
    <property type="protein sequence ID" value="KAK8145870.1"/>
    <property type="molecule type" value="Genomic_DNA"/>
</dbReference>
<evidence type="ECO:0000313" key="2">
    <source>
        <dbReference type="Proteomes" id="UP001397290"/>
    </source>
</evidence>
<dbReference type="SUPFAM" id="SSF53474">
    <property type="entry name" value="alpha/beta-Hydrolases"/>
    <property type="match status" value="1"/>
</dbReference>
<evidence type="ECO:0008006" key="3">
    <source>
        <dbReference type="Google" id="ProtNLM"/>
    </source>
</evidence>
<proteinExistence type="predicted"/>
<dbReference type="Gene3D" id="3.40.50.1820">
    <property type="entry name" value="alpha/beta hydrolase"/>
    <property type="match status" value="1"/>
</dbReference>
<sequence length="413" mass="45733">MASSVFDIKEHVIPGEHTREYARAKANSQEETLVLHVKQYTPKGSGAPQKGDLNIIGAHANGFPKELYEPLWEELAKNLGSKGVRIGSIWIADCAWQGQSGILNRDGLGDDPSWFDYSRDMLQMMNHFRMPRPLLGIAHSFGACALVNLALFHPRLFSSLVLIDPVISAQHPDDVAGYMQPPSMSARRRDVWPSRAAAAAAFQRSPFYRSWDPRVFDRWIAHGLSQRAPDDDDRPQVTLTTTKHQEVFTFARPSYHALASDGKSIADMDLVPDMDLTHGVSTPIYRPEPSLVFDRLPHLRPPVLWVFGGDSYMSFEAMRDAKLKTTGTGIGGSGGVAAGRVAHVVGEGWGHLIPFEAPAFVAEAAAETAAQTVKRWQGEELAYEAWTRKPLAEKSQMRPELLDVMAKALKPKM</sequence>
<dbReference type="InterPro" id="IPR029058">
    <property type="entry name" value="AB_hydrolase_fold"/>
</dbReference>